<proteinExistence type="predicted"/>
<keyword evidence="2" id="KW-1185">Reference proteome</keyword>
<sequence length="112" mass="12899">MMQRWRGMGGRGGRGRESGGGEVKRRSKERRDEGGGMVWRRKGGNGEQRREGTSADVHRDPARWGRNIQWWLLERQGGVDGGSNIIVWLSQWDMKEAVHNRSWGSVRSARRR</sequence>
<comment type="caution">
    <text evidence="1">The sequence shown here is derived from an EMBL/GenBank/DDBJ whole genome shotgun (WGS) entry which is preliminary data.</text>
</comment>
<organism evidence="1 2">
    <name type="scientific">Pyropia yezoensis</name>
    <name type="common">Susabi-nori</name>
    <name type="synonym">Porphyra yezoensis</name>
    <dbReference type="NCBI Taxonomy" id="2788"/>
    <lineage>
        <taxon>Eukaryota</taxon>
        <taxon>Rhodophyta</taxon>
        <taxon>Bangiophyceae</taxon>
        <taxon>Bangiales</taxon>
        <taxon>Bangiaceae</taxon>
        <taxon>Pyropia</taxon>
    </lineage>
</organism>
<dbReference type="EMBL" id="CM020619">
    <property type="protein sequence ID" value="KAK1865490.1"/>
    <property type="molecule type" value="Genomic_DNA"/>
</dbReference>
<evidence type="ECO:0000313" key="2">
    <source>
        <dbReference type="Proteomes" id="UP000798662"/>
    </source>
</evidence>
<evidence type="ECO:0000313" key="1">
    <source>
        <dbReference type="EMBL" id="KAK1865490.1"/>
    </source>
</evidence>
<reference evidence="1" key="1">
    <citation type="submission" date="2019-11" db="EMBL/GenBank/DDBJ databases">
        <title>Nori genome reveals adaptations in red seaweeds to the harsh intertidal environment.</title>
        <authorList>
            <person name="Wang D."/>
            <person name="Mao Y."/>
        </authorList>
    </citation>
    <scope>NUCLEOTIDE SEQUENCE</scope>
    <source>
        <tissue evidence="1">Gametophyte</tissue>
    </source>
</reference>
<protein>
    <submittedName>
        <fullName evidence="1">Uncharacterized protein</fullName>
    </submittedName>
</protein>
<name>A0ACC3C675_PYRYE</name>
<gene>
    <name evidence="1" type="ORF">I4F81_008021</name>
</gene>
<accession>A0ACC3C675</accession>
<dbReference type="Proteomes" id="UP000798662">
    <property type="component" value="Chromosome 2"/>
</dbReference>